<keyword evidence="8" id="KW-0274">FAD</keyword>
<evidence type="ECO:0000256" key="5">
    <source>
        <dbReference type="ARBA" id="ARBA00014046"/>
    </source>
</evidence>
<name>A0A143BQK1_9BACT</name>
<comment type="cofactor">
    <cofactor evidence="1">
        <name>(6R)-5,10-methylene-5,6,7,8-tetrahydrofolate</name>
        <dbReference type="ChEBI" id="CHEBI:15636"/>
    </cofactor>
</comment>
<protein>
    <recommendedName>
        <fullName evidence="5">Deoxyribodipyrimidine photo-lyase</fullName>
        <ecNumber evidence="4">4.1.99.3</ecNumber>
    </recommendedName>
    <alternativeName>
        <fullName evidence="12">DNA photolyase</fullName>
    </alternativeName>
</protein>
<keyword evidence="7" id="KW-0227">DNA damage</keyword>
<evidence type="ECO:0000256" key="2">
    <source>
        <dbReference type="ARBA" id="ARBA00001974"/>
    </source>
</evidence>
<evidence type="ECO:0000313" key="15">
    <source>
        <dbReference type="EMBL" id="AMW06865.1"/>
    </source>
</evidence>
<evidence type="ECO:0000313" key="16">
    <source>
        <dbReference type="Proteomes" id="UP000076404"/>
    </source>
</evidence>
<dbReference type="FunFam" id="1.10.579.10:FF:000002">
    <property type="entry name" value="Deoxyribodipyrimidine photolyase"/>
    <property type="match status" value="1"/>
</dbReference>
<dbReference type="EC" id="4.1.99.3" evidence="4"/>
<feature type="domain" description="Photolyase/cryptochrome alpha/beta" evidence="14">
    <location>
        <begin position="22"/>
        <end position="154"/>
    </location>
</feature>
<keyword evidence="16" id="KW-1185">Reference proteome</keyword>
<dbReference type="Pfam" id="PF00875">
    <property type="entry name" value="DNA_photolyase"/>
    <property type="match status" value="1"/>
</dbReference>
<evidence type="ECO:0000256" key="1">
    <source>
        <dbReference type="ARBA" id="ARBA00001932"/>
    </source>
</evidence>
<dbReference type="KEGG" id="gph:GEMMAAP_13940"/>
<dbReference type="InterPro" id="IPR052219">
    <property type="entry name" value="Photolyase_Class-2"/>
</dbReference>
<comment type="similarity">
    <text evidence="3">Belongs to the DNA photolyase class-2 family.</text>
</comment>
<keyword evidence="6" id="KW-0285">Flavoprotein</keyword>
<accession>A0A143BQK1</accession>
<organism evidence="15 16">
    <name type="scientific">Gemmatimonas phototrophica</name>
    <dbReference type="NCBI Taxonomy" id="1379270"/>
    <lineage>
        <taxon>Bacteria</taxon>
        <taxon>Pseudomonadati</taxon>
        <taxon>Gemmatimonadota</taxon>
        <taxon>Gemmatimonadia</taxon>
        <taxon>Gemmatimonadales</taxon>
        <taxon>Gemmatimonadaceae</taxon>
        <taxon>Gemmatimonas</taxon>
    </lineage>
</organism>
<sequence>MRDQLVPRTVDVNGKTYNPDGEYVLYWMQATHRLDENWGLRAAIRTANRVNLPLVIHQGLDPTYPHASDRHHTFILQGARDTARHAESLGLHYQFVLRRTREDDRRVVDRVAARAYVVITDLFPTAGIRERVARFAERVNCRVLAVDSVCSVPSGAFTKAEFAARTIRPKLGKLLDHAIEPVAEGMPRVAVSEPLRLSLRATIAEGGGLVPLALATMSDDDIAREVAQCEIDHTVPAVALAGGSVAATARFAAFLFSALPNYAEQRNEAGDADGTSRLSPYLHYGQIPSARLIREARTTGVAAADLDAFVQQVTTWRELAYNWCVRTPNFDQLSALPDWVQRTMAEHVNDPRPALYDLEELETGHTGDRLWNASQHELVTQGIIHNYPRMLWGKTILLWTPDYEQARTIMFHLNDKYALDGRDPNSVGGIMWCLGLWDRPWGNKPVWGGIRPMVTHRAKMKFDVEGYIARVRGSRLL</sequence>
<keyword evidence="9" id="KW-0238">DNA-binding</keyword>
<dbReference type="GO" id="GO:0000719">
    <property type="term" value="P:photoreactive repair"/>
    <property type="evidence" value="ECO:0007669"/>
    <property type="project" value="TreeGrafter"/>
</dbReference>
<keyword evidence="11" id="KW-0456">Lyase</keyword>
<dbReference type="Gene3D" id="3.40.50.620">
    <property type="entry name" value="HUPs"/>
    <property type="match status" value="1"/>
</dbReference>
<evidence type="ECO:0000256" key="3">
    <source>
        <dbReference type="ARBA" id="ARBA00006409"/>
    </source>
</evidence>
<dbReference type="PANTHER" id="PTHR10211">
    <property type="entry name" value="DEOXYRIBODIPYRIMIDINE PHOTOLYASE"/>
    <property type="match status" value="1"/>
</dbReference>
<dbReference type="GO" id="GO:0003904">
    <property type="term" value="F:deoxyribodipyrimidine photo-lyase activity"/>
    <property type="evidence" value="ECO:0007669"/>
    <property type="project" value="UniProtKB-EC"/>
</dbReference>
<reference evidence="15 16" key="1">
    <citation type="journal article" date="2014" name="Proc. Natl. Acad. Sci. U.S.A.">
        <title>Functional type 2 photosynthetic reaction centers found in the rare bacterial phylum Gemmatimonadetes.</title>
        <authorList>
            <person name="Zeng Y."/>
            <person name="Feng F."/>
            <person name="Medova H."/>
            <person name="Dean J."/>
            <person name="Koblizek M."/>
        </authorList>
    </citation>
    <scope>NUCLEOTIDE SEQUENCE [LARGE SCALE GENOMIC DNA]</scope>
    <source>
        <strain evidence="15 16">AP64</strain>
    </source>
</reference>
<dbReference type="eggNOG" id="COG0415">
    <property type="taxonomic scope" value="Bacteria"/>
</dbReference>
<dbReference type="Gene3D" id="1.10.579.10">
    <property type="entry name" value="DNA Cyclobutane Dipyrimidine Photolyase, subunit A, domain 3"/>
    <property type="match status" value="1"/>
</dbReference>
<dbReference type="InterPro" id="IPR014729">
    <property type="entry name" value="Rossmann-like_a/b/a_fold"/>
</dbReference>
<reference evidence="15 16" key="2">
    <citation type="journal article" date="2016" name="Environ. Microbiol. Rep.">
        <title>Metagenomic evidence for the presence of phototrophic Gemmatimonadetes bacteria in diverse environments.</title>
        <authorList>
            <person name="Zeng Y."/>
            <person name="Baumbach J."/>
            <person name="Barbosa E.G."/>
            <person name="Azevedo V."/>
            <person name="Zhang C."/>
            <person name="Koblizek M."/>
        </authorList>
    </citation>
    <scope>NUCLEOTIDE SEQUENCE [LARGE SCALE GENOMIC DNA]</scope>
    <source>
        <strain evidence="15 16">AP64</strain>
    </source>
</reference>
<evidence type="ECO:0000256" key="12">
    <source>
        <dbReference type="ARBA" id="ARBA00031671"/>
    </source>
</evidence>
<evidence type="ECO:0000256" key="4">
    <source>
        <dbReference type="ARBA" id="ARBA00013149"/>
    </source>
</evidence>
<proteinExistence type="inferred from homology"/>
<dbReference type="SUPFAM" id="SSF52425">
    <property type="entry name" value="Cryptochrome/photolyase, N-terminal domain"/>
    <property type="match status" value="1"/>
</dbReference>
<evidence type="ECO:0000256" key="13">
    <source>
        <dbReference type="ARBA" id="ARBA00033999"/>
    </source>
</evidence>
<evidence type="ECO:0000256" key="7">
    <source>
        <dbReference type="ARBA" id="ARBA00022763"/>
    </source>
</evidence>
<dbReference type="SUPFAM" id="SSF48173">
    <property type="entry name" value="Cryptochrome/photolyase FAD-binding domain"/>
    <property type="match status" value="1"/>
</dbReference>
<dbReference type="GO" id="GO:0003677">
    <property type="term" value="F:DNA binding"/>
    <property type="evidence" value="ECO:0007669"/>
    <property type="project" value="UniProtKB-KW"/>
</dbReference>
<dbReference type="Gene3D" id="1.25.40.80">
    <property type="match status" value="1"/>
</dbReference>
<evidence type="ECO:0000256" key="6">
    <source>
        <dbReference type="ARBA" id="ARBA00022630"/>
    </source>
</evidence>
<dbReference type="EMBL" id="CP011454">
    <property type="protein sequence ID" value="AMW06865.1"/>
    <property type="molecule type" value="Genomic_DNA"/>
</dbReference>
<evidence type="ECO:0000256" key="8">
    <source>
        <dbReference type="ARBA" id="ARBA00022827"/>
    </source>
</evidence>
<evidence type="ECO:0000256" key="9">
    <source>
        <dbReference type="ARBA" id="ARBA00023125"/>
    </source>
</evidence>
<dbReference type="STRING" id="1379270.GEMMAAP_13940"/>
<comment type="cofactor">
    <cofactor evidence="2">
        <name>FAD</name>
        <dbReference type="ChEBI" id="CHEBI:57692"/>
    </cofactor>
</comment>
<dbReference type="PROSITE" id="PS51645">
    <property type="entry name" value="PHR_CRY_ALPHA_BETA"/>
    <property type="match status" value="1"/>
</dbReference>
<dbReference type="PANTHER" id="PTHR10211:SF0">
    <property type="entry name" value="DEOXYRIBODIPYRIMIDINE PHOTO-LYASE"/>
    <property type="match status" value="1"/>
</dbReference>
<dbReference type="InterPro" id="IPR006050">
    <property type="entry name" value="DNA_photolyase_N"/>
</dbReference>
<comment type="catalytic activity">
    <reaction evidence="13">
        <text>cyclobutadipyrimidine (in DNA) = 2 pyrimidine residues (in DNA).</text>
        <dbReference type="EC" id="4.1.99.3"/>
    </reaction>
</comment>
<dbReference type="Proteomes" id="UP000076404">
    <property type="component" value="Chromosome"/>
</dbReference>
<gene>
    <name evidence="15" type="ORF">GEMMAAP_13940</name>
</gene>
<keyword evidence="10" id="KW-0234">DNA repair</keyword>
<dbReference type="InterPro" id="IPR036134">
    <property type="entry name" value="Crypto/Photolyase_FAD-like_sf"/>
</dbReference>
<evidence type="ECO:0000256" key="10">
    <source>
        <dbReference type="ARBA" id="ARBA00023204"/>
    </source>
</evidence>
<evidence type="ECO:0000256" key="11">
    <source>
        <dbReference type="ARBA" id="ARBA00023239"/>
    </source>
</evidence>
<dbReference type="AlphaFoldDB" id="A0A143BQK1"/>
<dbReference type="InterPro" id="IPR036155">
    <property type="entry name" value="Crypto/Photolyase_N_sf"/>
</dbReference>
<evidence type="ECO:0000259" key="14">
    <source>
        <dbReference type="PROSITE" id="PS51645"/>
    </source>
</evidence>